<dbReference type="PANTHER" id="PTHR36925:SF1">
    <property type="entry name" value="COBALT-PRECORRIN-6A REDUCTASE"/>
    <property type="match status" value="1"/>
</dbReference>
<gene>
    <name evidence="4" type="ORF">ACFSC7_08815</name>
</gene>
<dbReference type="InterPro" id="IPR003723">
    <property type="entry name" value="Precorrin-6x_reduct"/>
</dbReference>
<dbReference type="PANTHER" id="PTHR36925">
    <property type="entry name" value="COBALT-PRECORRIN-6A REDUCTASE"/>
    <property type="match status" value="1"/>
</dbReference>
<evidence type="ECO:0000313" key="5">
    <source>
        <dbReference type="Proteomes" id="UP001597327"/>
    </source>
</evidence>
<evidence type="ECO:0000256" key="2">
    <source>
        <dbReference type="ARBA" id="ARBA00022573"/>
    </source>
</evidence>
<dbReference type="EC" id="1.3.1.106" evidence="4"/>
<keyword evidence="2" id="KW-0169">Cobalamin biosynthesis</keyword>
<name>A0ABW4JVQ4_9HYPH</name>
<proteinExistence type="predicted"/>
<dbReference type="GO" id="GO:0016491">
    <property type="term" value="F:oxidoreductase activity"/>
    <property type="evidence" value="ECO:0007669"/>
    <property type="project" value="UniProtKB-KW"/>
</dbReference>
<sequence>MAEPRVLVLAGSPEARRLAALLEERHPDWHVTLSYAGAISALAPTGYHMRIGGFGGVDGLVDWLRREQTSLVVDATHPFARQMTRHAAEACRVTGLPLLRLLRPAWGPEAGDDWTEVASTGAAVDLLLGLEAPRPFLAIGRQEVAQHVGGLAHLACVLRSIEAPDFALPDGWTWLQGRPDLSEEAERRLLADHAVTHVVTKNSGGTGAAAKLVAARQLGLPVLMIARPPEPDMPRAETAEEAVNAMLRILAPV</sequence>
<comment type="caution">
    <text evidence="4">The sequence shown here is derived from an EMBL/GenBank/DDBJ whole genome shotgun (WGS) entry which is preliminary data.</text>
</comment>
<protein>
    <submittedName>
        <fullName evidence="4">Cobalt-precorrin-6A reductase</fullName>
        <ecNumber evidence="4">1.3.1.106</ecNumber>
    </submittedName>
</protein>
<reference evidence="5" key="1">
    <citation type="journal article" date="2019" name="Int. J. Syst. Evol. Microbiol.">
        <title>The Global Catalogue of Microorganisms (GCM) 10K type strain sequencing project: providing services to taxonomists for standard genome sequencing and annotation.</title>
        <authorList>
            <consortium name="The Broad Institute Genomics Platform"/>
            <consortium name="The Broad Institute Genome Sequencing Center for Infectious Disease"/>
            <person name="Wu L."/>
            <person name="Ma J."/>
        </authorList>
    </citation>
    <scope>NUCLEOTIDE SEQUENCE [LARGE SCALE GENOMIC DNA]</scope>
    <source>
        <strain evidence="5">JCM 3369</strain>
    </source>
</reference>
<dbReference type="PROSITE" id="PS51014">
    <property type="entry name" value="COBK_CBIJ"/>
    <property type="match status" value="1"/>
</dbReference>
<comment type="pathway">
    <text evidence="1">Cofactor biosynthesis; adenosylcobalamin biosynthesis.</text>
</comment>
<accession>A0ABW4JVQ4</accession>
<evidence type="ECO:0000256" key="3">
    <source>
        <dbReference type="ARBA" id="ARBA00023002"/>
    </source>
</evidence>
<organism evidence="4 5">
    <name type="scientific">Roseibium aestuarii</name>
    <dbReference type="NCBI Taxonomy" id="2600299"/>
    <lineage>
        <taxon>Bacteria</taxon>
        <taxon>Pseudomonadati</taxon>
        <taxon>Pseudomonadota</taxon>
        <taxon>Alphaproteobacteria</taxon>
        <taxon>Hyphomicrobiales</taxon>
        <taxon>Stappiaceae</taxon>
        <taxon>Roseibium</taxon>
    </lineage>
</organism>
<evidence type="ECO:0000313" key="4">
    <source>
        <dbReference type="EMBL" id="MFD1695617.1"/>
    </source>
</evidence>
<dbReference type="NCBIfam" id="NF005968">
    <property type="entry name" value="PRK08057.1-2"/>
    <property type="match status" value="1"/>
</dbReference>
<evidence type="ECO:0000256" key="1">
    <source>
        <dbReference type="ARBA" id="ARBA00004953"/>
    </source>
</evidence>
<dbReference type="EMBL" id="JBHUFA010000001">
    <property type="protein sequence ID" value="MFD1695617.1"/>
    <property type="molecule type" value="Genomic_DNA"/>
</dbReference>
<dbReference type="RefSeq" id="WP_149890668.1">
    <property type="nucleotide sequence ID" value="NZ_JBHUFA010000001.1"/>
</dbReference>
<dbReference type="Pfam" id="PF02571">
    <property type="entry name" value="CbiJ"/>
    <property type="match status" value="1"/>
</dbReference>
<keyword evidence="5" id="KW-1185">Reference proteome</keyword>
<dbReference type="Proteomes" id="UP001597327">
    <property type="component" value="Unassembled WGS sequence"/>
</dbReference>
<keyword evidence="3 4" id="KW-0560">Oxidoreductase</keyword>